<reference evidence="3" key="1">
    <citation type="journal article" date="2019" name="Int. J. Syst. Evol. Microbiol.">
        <title>The Global Catalogue of Microorganisms (GCM) 10K type strain sequencing project: providing services to taxonomists for standard genome sequencing and annotation.</title>
        <authorList>
            <consortium name="The Broad Institute Genomics Platform"/>
            <consortium name="The Broad Institute Genome Sequencing Center for Infectious Disease"/>
            <person name="Wu L."/>
            <person name="Ma J."/>
        </authorList>
    </citation>
    <scope>NUCLEOTIDE SEQUENCE [LARGE SCALE GENOMIC DNA]</scope>
    <source>
        <strain evidence="3">CCUG 56607</strain>
    </source>
</reference>
<evidence type="ECO:0000313" key="3">
    <source>
        <dbReference type="Proteomes" id="UP001596990"/>
    </source>
</evidence>
<accession>A0ABW3L0U9</accession>
<comment type="caution">
    <text evidence="2">The sequence shown here is derived from an EMBL/GenBank/DDBJ whole genome shotgun (WGS) entry which is preliminary data.</text>
</comment>
<dbReference type="EMBL" id="JBHTKL010000001">
    <property type="protein sequence ID" value="MFD1018981.1"/>
    <property type="molecule type" value="Genomic_DNA"/>
</dbReference>
<evidence type="ECO:0000256" key="1">
    <source>
        <dbReference type="SAM" id="Phobius"/>
    </source>
</evidence>
<name>A0ABW3L0U9_9BACI</name>
<keyword evidence="1" id="KW-1133">Transmembrane helix</keyword>
<feature type="transmembrane region" description="Helical" evidence="1">
    <location>
        <begin position="79"/>
        <end position="97"/>
    </location>
</feature>
<evidence type="ECO:0008006" key="4">
    <source>
        <dbReference type="Google" id="ProtNLM"/>
    </source>
</evidence>
<gene>
    <name evidence="2" type="ORF">ACFQ2J_07195</name>
</gene>
<feature type="transmembrane region" description="Helical" evidence="1">
    <location>
        <begin position="33"/>
        <end position="51"/>
    </location>
</feature>
<proteinExistence type="predicted"/>
<keyword evidence="1" id="KW-0472">Membrane</keyword>
<protein>
    <recommendedName>
        <fullName evidence="4">DUF5316 domain-containing protein</fullName>
    </recommendedName>
</protein>
<dbReference type="Proteomes" id="UP001596990">
    <property type="component" value="Unassembled WGS sequence"/>
</dbReference>
<dbReference type="RefSeq" id="WP_386057926.1">
    <property type="nucleotide sequence ID" value="NZ_JBHTKL010000001.1"/>
</dbReference>
<keyword evidence="3" id="KW-1185">Reference proteome</keyword>
<feature type="transmembrane region" description="Helical" evidence="1">
    <location>
        <begin position="7"/>
        <end position="27"/>
    </location>
</feature>
<keyword evidence="1" id="KW-0812">Transmembrane</keyword>
<sequence length="98" mass="10560">MIKVLKGLSTVGILGVISLGASVGFQASFVEMAILSGAIAGVILLFFTFSFSSSSNVDTQTLMYDHDAPKVKEETTDKTPLISAFLFTIITLFFYLIL</sequence>
<evidence type="ECO:0000313" key="2">
    <source>
        <dbReference type="EMBL" id="MFD1018981.1"/>
    </source>
</evidence>
<organism evidence="2 3">
    <name type="scientific">Thalassobacillus hwangdonensis</name>
    <dbReference type="NCBI Taxonomy" id="546108"/>
    <lineage>
        <taxon>Bacteria</taxon>
        <taxon>Bacillati</taxon>
        <taxon>Bacillota</taxon>
        <taxon>Bacilli</taxon>
        <taxon>Bacillales</taxon>
        <taxon>Bacillaceae</taxon>
        <taxon>Thalassobacillus</taxon>
    </lineage>
</organism>